<dbReference type="Proteomes" id="UP000275408">
    <property type="component" value="Unassembled WGS sequence"/>
</dbReference>
<dbReference type="PRINTS" id="PR00412">
    <property type="entry name" value="EPOXHYDRLASE"/>
</dbReference>
<dbReference type="EC" id="3.1.1.23" evidence="2"/>
<dbReference type="GO" id="GO:0031902">
    <property type="term" value="C:late endosome membrane"/>
    <property type="evidence" value="ECO:0007669"/>
    <property type="project" value="UniProtKB-SubCell"/>
</dbReference>
<keyword evidence="8" id="KW-0812">Transmembrane</keyword>
<dbReference type="InterPro" id="IPR000639">
    <property type="entry name" value="Epox_hydrolase-like"/>
</dbReference>
<dbReference type="STRING" id="46731.A0A3M6T7C0"/>
<dbReference type="InterPro" id="IPR050266">
    <property type="entry name" value="AB_hydrolase_sf"/>
</dbReference>
<evidence type="ECO:0000256" key="4">
    <source>
        <dbReference type="ARBA" id="ARBA00037874"/>
    </source>
</evidence>
<keyword evidence="8" id="KW-1133">Transmembrane helix</keyword>
<proteinExistence type="predicted"/>
<dbReference type="SUPFAM" id="SSF53474">
    <property type="entry name" value="alpha/beta-Hydrolases"/>
    <property type="match status" value="1"/>
</dbReference>
<dbReference type="GO" id="GO:0005765">
    <property type="term" value="C:lysosomal membrane"/>
    <property type="evidence" value="ECO:0007669"/>
    <property type="project" value="UniProtKB-SubCell"/>
</dbReference>
<keyword evidence="11" id="KW-1185">Reference proteome</keyword>
<dbReference type="InterPro" id="IPR000073">
    <property type="entry name" value="AB_hydrolase_1"/>
</dbReference>
<dbReference type="GO" id="GO:0031966">
    <property type="term" value="C:mitochondrial membrane"/>
    <property type="evidence" value="ECO:0007669"/>
    <property type="project" value="UniProtKB-SubCell"/>
</dbReference>
<dbReference type="PANTHER" id="PTHR43798">
    <property type="entry name" value="MONOACYLGLYCEROL LIPASE"/>
    <property type="match status" value="1"/>
</dbReference>
<dbReference type="PANTHER" id="PTHR43798:SF5">
    <property type="entry name" value="MONOACYLGLYCEROL LIPASE ABHD6"/>
    <property type="match status" value="1"/>
</dbReference>
<dbReference type="PRINTS" id="PR00111">
    <property type="entry name" value="ABHYDROLASE"/>
</dbReference>
<dbReference type="Pfam" id="PF00561">
    <property type="entry name" value="Abhydrolase_1"/>
    <property type="match status" value="1"/>
</dbReference>
<dbReference type="OrthoDB" id="6431331at2759"/>
<evidence type="ECO:0000256" key="8">
    <source>
        <dbReference type="SAM" id="Phobius"/>
    </source>
</evidence>
<organism evidence="10 11">
    <name type="scientific">Pocillopora damicornis</name>
    <name type="common">Cauliflower coral</name>
    <name type="synonym">Millepora damicornis</name>
    <dbReference type="NCBI Taxonomy" id="46731"/>
    <lineage>
        <taxon>Eukaryota</taxon>
        <taxon>Metazoa</taxon>
        <taxon>Cnidaria</taxon>
        <taxon>Anthozoa</taxon>
        <taxon>Hexacorallia</taxon>
        <taxon>Scleractinia</taxon>
        <taxon>Astrocoeniina</taxon>
        <taxon>Pocilloporidae</taxon>
        <taxon>Pocillopora</taxon>
    </lineage>
</organism>
<dbReference type="GO" id="GO:0046464">
    <property type="term" value="P:acylglycerol catabolic process"/>
    <property type="evidence" value="ECO:0007669"/>
    <property type="project" value="TreeGrafter"/>
</dbReference>
<evidence type="ECO:0000256" key="2">
    <source>
        <dbReference type="ARBA" id="ARBA00013254"/>
    </source>
</evidence>
<evidence type="ECO:0000256" key="7">
    <source>
        <dbReference type="ARBA" id="ARBA00049568"/>
    </source>
</evidence>
<name>A0A3M6T7C0_POCDA</name>
<dbReference type="EMBL" id="RCHS01004154">
    <property type="protein sequence ID" value="RMX37307.1"/>
    <property type="molecule type" value="Genomic_DNA"/>
</dbReference>
<dbReference type="Gene3D" id="3.40.50.1820">
    <property type="entry name" value="alpha/beta hydrolase"/>
    <property type="match status" value="1"/>
</dbReference>
<feature type="transmembrane region" description="Helical" evidence="8">
    <location>
        <begin position="6"/>
        <end position="32"/>
    </location>
</feature>
<comment type="function">
    <text evidence="7">Lipase that preferentially hydrolysis medium-chain saturated monoacylglycerols including 2-arachidonoylglycerol. Through 2-arachidonoylglycerol degradation may regulate endocannabinoid signaling pathways. Also has a lysophosphatidyl lipase activity with a preference for lysophosphatidylglycerol among other lysophospholipids. Also able to degrade bis(monoacylglycero)phosphate (BMP) and constitutes the major enzyme for BMP catabolism. BMP, also known as lysobisphosphatidic acid, is enriched in late endosomes and lysosomes and plays a key role in the formation of intraluminal vesicles and in lipid sorting.</text>
</comment>
<accession>A0A3M6T7C0</accession>
<gene>
    <name evidence="10" type="ORF">pdam_00008933</name>
</gene>
<evidence type="ECO:0000313" key="11">
    <source>
        <dbReference type="Proteomes" id="UP000275408"/>
    </source>
</evidence>
<keyword evidence="8" id="KW-0472">Membrane</keyword>
<comment type="subcellular location">
    <subcellularLocation>
        <location evidence="3">Late endosome membrane</location>
        <topology evidence="3">Single-pass type II membrane protein</topology>
    </subcellularLocation>
    <subcellularLocation>
        <location evidence="4">Lysosome membrane</location>
        <topology evidence="4">Single-pass type II membrane protein</topology>
    </subcellularLocation>
    <subcellularLocation>
        <location evidence="5">Mitochondrion membrane</location>
        <topology evidence="5">Single-pass type II membrane protein</topology>
    </subcellularLocation>
</comment>
<dbReference type="OMA" id="YEEVFME"/>
<evidence type="ECO:0000313" key="10">
    <source>
        <dbReference type="EMBL" id="RMX37307.1"/>
    </source>
</evidence>
<comment type="caution">
    <text evidence="10">The sequence shown here is derived from an EMBL/GenBank/DDBJ whole genome shotgun (WGS) entry which is preliminary data.</text>
</comment>
<comment type="catalytic activity">
    <reaction evidence="6">
        <text>1-dodecanoylglycerol + H2O = dodecanoate + glycerol + H(+)</text>
        <dbReference type="Rhea" id="RHEA:44316"/>
        <dbReference type="ChEBI" id="CHEBI:15377"/>
        <dbReference type="ChEBI" id="CHEBI:15378"/>
        <dbReference type="ChEBI" id="CHEBI:17754"/>
        <dbReference type="ChEBI" id="CHEBI:18262"/>
        <dbReference type="ChEBI" id="CHEBI:75539"/>
    </reaction>
</comment>
<protein>
    <recommendedName>
        <fullName evidence="2">acylglycerol lipase</fullName>
        <ecNumber evidence="2">3.1.1.23</ecNumber>
    </recommendedName>
</protein>
<sequence length="330" mass="36854">MVLWLGLFLPLVGVVALAIFLIWAVVVTLYFASPHVLSHVIHRLTIFRGGFTLKYVSVGDFTFSYVERGKSEKAENVILMVHGFTGDKGIWCLTGKAIPKTFHLVAVDLPGHGYTTRKHHDDHSIPAQVAKLHQFVLAVGLDKKKFHLVGLSMGGFVAGVFASQYSSLLSSLVLMCPAGINAPKMSDFINNIANGGKNYLLPDNPQDFQYMIKKVSHRKIFIPFFIAKIMSAARSQSNSFYEKVLTEIVRPDQRYLLQDVLENIDVPTLTLWGSNDLILDVSAVDIIREKVKNCQVEIMSSCGHAITLERPWKSAKLILKFINSLPKTER</sequence>
<evidence type="ECO:0000256" key="6">
    <source>
        <dbReference type="ARBA" id="ARBA00047662"/>
    </source>
</evidence>
<evidence type="ECO:0000256" key="1">
    <source>
        <dbReference type="ARBA" id="ARBA00001613"/>
    </source>
</evidence>
<comment type="catalytic activity">
    <reaction evidence="1">
        <text>Hydrolyzes glycerol monoesters of long-chain fatty acids.</text>
        <dbReference type="EC" id="3.1.1.23"/>
    </reaction>
</comment>
<reference evidence="10 11" key="1">
    <citation type="journal article" date="2018" name="Sci. Rep.">
        <title>Comparative analysis of the Pocillopora damicornis genome highlights role of immune system in coral evolution.</title>
        <authorList>
            <person name="Cunning R."/>
            <person name="Bay R.A."/>
            <person name="Gillette P."/>
            <person name="Baker A.C."/>
            <person name="Traylor-Knowles N."/>
        </authorList>
    </citation>
    <scope>NUCLEOTIDE SEQUENCE [LARGE SCALE GENOMIC DNA]</scope>
    <source>
        <strain evidence="10">RSMAS</strain>
        <tissue evidence="10">Whole animal</tissue>
    </source>
</reference>
<evidence type="ECO:0000259" key="9">
    <source>
        <dbReference type="Pfam" id="PF00561"/>
    </source>
</evidence>
<dbReference type="GO" id="GO:0047372">
    <property type="term" value="F:monoacylglycerol lipase activity"/>
    <property type="evidence" value="ECO:0007669"/>
    <property type="project" value="UniProtKB-EC"/>
</dbReference>
<feature type="domain" description="AB hydrolase-1" evidence="9">
    <location>
        <begin position="76"/>
        <end position="311"/>
    </location>
</feature>
<evidence type="ECO:0000256" key="5">
    <source>
        <dbReference type="ARBA" id="ARBA00046308"/>
    </source>
</evidence>
<evidence type="ECO:0000256" key="3">
    <source>
        <dbReference type="ARBA" id="ARBA00037797"/>
    </source>
</evidence>
<dbReference type="InterPro" id="IPR029058">
    <property type="entry name" value="AB_hydrolase_fold"/>
</dbReference>
<dbReference type="AlphaFoldDB" id="A0A3M6T7C0"/>